<dbReference type="InterPro" id="IPR006016">
    <property type="entry name" value="UspA"/>
</dbReference>
<evidence type="ECO:0000313" key="3">
    <source>
        <dbReference type="EMBL" id="KER06493.1"/>
    </source>
</evidence>
<dbReference type="Pfam" id="PF00582">
    <property type="entry name" value="Usp"/>
    <property type="match status" value="1"/>
</dbReference>
<keyword evidence="3" id="KW-0378">Hydrolase</keyword>
<evidence type="ECO:0000313" key="4">
    <source>
        <dbReference type="Proteomes" id="UP000028027"/>
    </source>
</evidence>
<reference evidence="3 4" key="1">
    <citation type="submission" date="2014-06" db="EMBL/GenBank/DDBJ databases">
        <authorList>
            <person name="Ngugi D.K."/>
            <person name="Blom J."/>
            <person name="Alam I."/>
            <person name="Rashid M."/>
            <person name="Ba Alawi W."/>
            <person name="Zhang G."/>
            <person name="Hikmawan T."/>
            <person name="Guan Y."/>
            <person name="Antunes A."/>
            <person name="Siam R."/>
            <person name="Eldorry H."/>
            <person name="Bajic V."/>
            <person name="Stingl U."/>
        </authorList>
    </citation>
    <scope>NUCLEOTIDE SEQUENCE [LARGE SCALE GENOMIC DNA]</scope>
    <source>
        <strain evidence="3">SCGC AAA799-E16</strain>
    </source>
</reference>
<dbReference type="EC" id="3.1.1.61" evidence="3"/>
<evidence type="ECO:0000259" key="2">
    <source>
        <dbReference type="Pfam" id="PF00582"/>
    </source>
</evidence>
<comment type="caution">
    <text evidence="3">The sequence shown here is derived from an EMBL/GenBank/DDBJ whole genome shotgun (WGS) entry which is preliminary data.</text>
</comment>
<gene>
    <name evidence="3" type="ORF">AAA799E16_00731</name>
</gene>
<dbReference type="SUPFAM" id="SSF52402">
    <property type="entry name" value="Adenine nucleotide alpha hydrolases-like"/>
    <property type="match status" value="1"/>
</dbReference>
<dbReference type="PANTHER" id="PTHR46268:SF25">
    <property type="entry name" value="USPA DOMAIN PROTEIN"/>
    <property type="match status" value="1"/>
</dbReference>
<dbReference type="AlphaFoldDB" id="A0A081S6E0"/>
<dbReference type="InterPro" id="IPR006015">
    <property type="entry name" value="Universal_stress_UspA"/>
</dbReference>
<dbReference type="Gene3D" id="3.40.50.620">
    <property type="entry name" value="HUPs"/>
    <property type="match status" value="1"/>
</dbReference>
<dbReference type="InterPro" id="IPR014729">
    <property type="entry name" value="Rossmann-like_a/b/a_fold"/>
</dbReference>
<sequence length="138" mass="15304">MVFEKILVPYDNSPNSKLALKKALTLAALTKSNITIVHVIAYHKAMAKIVEPYTETIFIHVKKFLDDAKKEAHKKNIKTEEKILYGNPSEEILGLMKKKKFDLVIMGKRGTTKLTGPSLGSVSNALVQTSKVPVLIIS</sequence>
<organism evidence="3 4">
    <name type="scientific">Marine Group I thaumarchaeote SCGC AAA799-E16</name>
    <dbReference type="NCBI Taxonomy" id="1502292"/>
    <lineage>
        <taxon>Archaea</taxon>
        <taxon>Nitrososphaerota</taxon>
        <taxon>Marine Group I</taxon>
    </lineage>
</organism>
<keyword evidence="4" id="KW-1185">Reference proteome</keyword>
<proteinExistence type="inferred from homology"/>
<name>A0A081S6E0_9ARCH</name>
<dbReference type="EMBL" id="JNVL01000008">
    <property type="protein sequence ID" value="KER06493.1"/>
    <property type="molecule type" value="Genomic_DNA"/>
</dbReference>
<feature type="domain" description="UspA" evidence="2">
    <location>
        <begin position="3"/>
        <end position="137"/>
    </location>
</feature>
<accession>A0A081S6E0</accession>
<dbReference type="Proteomes" id="UP000028027">
    <property type="component" value="Unassembled WGS sequence"/>
</dbReference>
<comment type="similarity">
    <text evidence="1">Belongs to the universal stress protein A family.</text>
</comment>
<dbReference type="GO" id="GO:0008984">
    <property type="term" value="F:protein-glutamate methylesterase activity"/>
    <property type="evidence" value="ECO:0007669"/>
    <property type="project" value="UniProtKB-EC"/>
</dbReference>
<protein>
    <submittedName>
        <fullName evidence="3">Universal stress protein YxiE</fullName>
        <ecNumber evidence="3">3.1.1.61</ecNumber>
    </submittedName>
</protein>
<evidence type="ECO:0000256" key="1">
    <source>
        <dbReference type="ARBA" id="ARBA00008791"/>
    </source>
</evidence>
<dbReference type="PRINTS" id="PR01438">
    <property type="entry name" value="UNVRSLSTRESS"/>
</dbReference>
<dbReference type="CDD" id="cd00293">
    <property type="entry name" value="USP-like"/>
    <property type="match status" value="1"/>
</dbReference>
<dbReference type="PANTHER" id="PTHR46268">
    <property type="entry name" value="STRESS RESPONSE PROTEIN NHAX"/>
    <property type="match status" value="1"/>
</dbReference>